<dbReference type="GO" id="GO:0051965">
    <property type="term" value="P:positive regulation of synapse assembly"/>
    <property type="evidence" value="ECO:0007669"/>
    <property type="project" value="TreeGrafter"/>
</dbReference>
<evidence type="ECO:0000256" key="9">
    <source>
        <dbReference type="ARBA" id="ARBA00023180"/>
    </source>
</evidence>
<proteinExistence type="predicted"/>
<keyword evidence="2" id="KW-0812">Transmembrane</keyword>
<feature type="non-terminal residue" evidence="12">
    <location>
        <position position="124"/>
    </location>
</feature>
<dbReference type="Pfam" id="PF19699">
    <property type="entry name" value="CLSTN_C"/>
    <property type="match status" value="1"/>
</dbReference>
<evidence type="ECO:0000256" key="7">
    <source>
        <dbReference type="ARBA" id="ARBA00022989"/>
    </source>
</evidence>
<keyword evidence="13" id="KW-1185">Reference proteome</keyword>
<dbReference type="GO" id="GO:0045211">
    <property type="term" value="C:postsynaptic membrane"/>
    <property type="evidence" value="ECO:0007669"/>
    <property type="project" value="TreeGrafter"/>
</dbReference>
<feature type="compositionally biased region" description="Basic and acidic residues" evidence="10">
    <location>
        <begin position="57"/>
        <end position="66"/>
    </location>
</feature>
<feature type="region of interest" description="Disordered" evidence="10">
    <location>
        <begin position="30"/>
        <end position="124"/>
    </location>
</feature>
<evidence type="ECO:0000313" key="12">
    <source>
        <dbReference type="EMBL" id="RLV97572.1"/>
    </source>
</evidence>
<organism evidence="12 13">
    <name type="scientific">Chloebia gouldiae</name>
    <name type="common">Gouldian finch</name>
    <name type="synonym">Erythrura gouldiae</name>
    <dbReference type="NCBI Taxonomy" id="44316"/>
    <lineage>
        <taxon>Eukaryota</taxon>
        <taxon>Metazoa</taxon>
        <taxon>Chordata</taxon>
        <taxon>Craniata</taxon>
        <taxon>Vertebrata</taxon>
        <taxon>Euteleostomi</taxon>
        <taxon>Archelosauria</taxon>
        <taxon>Archosauria</taxon>
        <taxon>Dinosauria</taxon>
        <taxon>Saurischia</taxon>
        <taxon>Theropoda</taxon>
        <taxon>Coelurosauria</taxon>
        <taxon>Aves</taxon>
        <taxon>Neognathae</taxon>
        <taxon>Neoaves</taxon>
        <taxon>Telluraves</taxon>
        <taxon>Australaves</taxon>
        <taxon>Passeriformes</taxon>
        <taxon>Passeroidea</taxon>
        <taxon>Passeridae</taxon>
        <taxon>Chloebia</taxon>
    </lineage>
</organism>
<reference evidence="12 13" key="1">
    <citation type="journal article" date="2018" name="Proc. R. Soc. B">
        <title>A non-coding region near Follistatin controls head colour polymorphism in the Gouldian finch.</title>
        <authorList>
            <person name="Toomey M.B."/>
            <person name="Marques C.I."/>
            <person name="Andrade P."/>
            <person name="Araujo P.M."/>
            <person name="Sabatino S."/>
            <person name="Gazda M.A."/>
            <person name="Afonso S."/>
            <person name="Lopes R.J."/>
            <person name="Corbo J.C."/>
            <person name="Carneiro M."/>
        </authorList>
    </citation>
    <scope>NUCLEOTIDE SEQUENCE [LARGE SCALE GENOMIC DNA]</scope>
    <source>
        <strain evidence="12">Red01</strain>
        <tissue evidence="12">Muscle</tissue>
    </source>
</reference>
<feature type="compositionally biased region" description="Acidic residues" evidence="10">
    <location>
        <begin position="67"/>
        <end position="100"/>
    </location>
</feature>
<dbReference type="EMBL" id="QUSF01000055">
    <property type="protein sequence ID" value="RLV97572.1"/>
    <property type="molecule type" value="Genomic_DNA"/>
</dbReference>
<dbReference type="AlphaFoldDB" id="A0A3L8S6M8"/>
<dbReference type="GO" id="GO:0009986">
    <property type="term" value="C:cell surface"/>
    <property type="evidence" value="ECO:0007669"/>
    <property type="project" value="TreeGrafter"/>
</dbReference>
<keyword evidence="5" id="KW-0106">Calcium</keyword>
<dbReference type="PANTHER" id="PTHR14139">
    <property type="entry name" value="CALSYNTENIN"/>
    <property type="match status" value="1"/>
</dbReference>
<protein>
    <recommendedName>
        <fullName evidence="11">Calsyntenin C-terminal domain-containing protein</fullName>
    </recommendedName>
</protein>
<evidence type="ECO:0000256" key="1">
    <source>
        <dbReference type="ARBA" id="ARBA00004479"/>
    </source>
</evidence>
<evidence type="ECO:0000256" key="2">
    <source>
        <dbReference type="ARBA" id="ARBA00022692"/>
    </source>
</evidence>
<evidence type="ECO:0000256" key="6">
    <source>
        <dbReference type="ARBA" id="ARBA00022889"/>
    </source>
</evidence>
<dbReference type="Proteomes" id="UP000276834">
    <property type="component" value="Unassembled WGS sequence"/>
</dbReference>
<dbReference type="GO" id="GO:0050806">
    <property type="term" value="P:positive regulation of synaptic transmission"/>
    <property type="evidence" value="ECO:0007669"/>
    <property type="project" value="TreeGrafter"/>
</dbReference>
<keyword evidence="6" id="KW-0130">Cell adhesion</keyword>
<keyword evidence="7" id="KW-1133">Transmembrane helix</keyword>
<sequence length="124" mass="14160">MATIVIIICVSILVLVVTLGVFRLCSARQHGSMVHEGTKNEMDWDDSALTITVNPMEKYEKPHQTEEESEEEDIDDEEEDTTSAESDDSEEEEEEEEEEVIVQKGDKQNATRQEQLEWDDSTLP</sequence>
<keyword evidence="9" id="KW-0325">Glycoprotein</keyword>
<feature type="domain" description="Calsyntenin C-terminal" evidence="11">
    <location>
        <begin position="2"/>
        <end position="60"/>
    </location>
</feature>
<keyword evidence="4" id="KW-0677">Repeat</keyword>
<evidence type="ECO:0000256" key="3">
    <source>
        <dbReference type="ARBA" id="ARBA00022729"/>
    </source>
</evidence>
<evidence type="ECO:0000256" key="10">
    <source>
        <dbReference type="SAM" id="MobiDB-lite"/>
    </source>
</evidence>
<dbReference type="PANTHER" id="PTHR14139:SF3">
    <property type="entry name" value="CALSYNTENIN-2"/>
    <property type="match status" value="1"/>
</dbReference>
<dbReference type="InterPro" id="IPR045588">
    <property type="entry name" value="CLSTN_C"/>
</dbReference>
<accession>A0A3L8S6M8</accession>
<evidence type="ECO:0000259" key="11">
    <source>
        <dbReference type="Pfam" id="PF19699"/>
    </source>
</evidence>
<comment type="subcellular location">
    <subcellularLocation>
        <location evidence="1">Membrane</location>
        <topology evidence="1">Single-pass type I membrane protein</topology>
    </subcellularLocation>
</comment>
<keyword evidence="3" id="KW-0732">Signal</keyword>
<dbReference type="OrthoDB" id="10012272at2759"/>
<name>A0A3L8S6M8_CHLGU</name>
<comment type="caution">
    <text evidence="12">The sequence shown here is derived from an EMBL/GenBank/DDBJ whole genome shotgun (WGS) entry which is preliminary data.</text>
</comment>
<keyword evidence="8" id="KW-0472">Membrane</keyword>
<evidence type="ECO:0000313" key="13">
    <source>
        <dbReference type="Proteomes" id="UP000276834"/>
    </source>
</evidence>
<dbReference type="GO" id="GO:0007155">
    <property type="term" value="P:cell adhesion"/>
    <property type="evidence" value="ECO:0007669"/>
    <property type="project" value="UniProtKB-KW"/>
</dbReference>
<evidence type="ECO:0000256" key="4">
    <source>
        <dbReference type="ARBA" id="ARBA00022737"/>
    </source>
</evidence>
<evidence type="ECO:0000256" key="5">
    <source>
        <dbReference type="ARBA" id="ARBA00022837"/>
    </source>
</evidence>
<gene>
    <name evidence="12" type="ORF">DV515_00011661</name>
</gene>
<evidence type="ECO:0000256" key="8">
    <source>
        <dbReference type="ARBA" id="ARBA00023136"/>
    </source>
</evidence>